<proteinExistence type="predicted"/>
<dbReference type="AlphaFoldDB" id="A0A183IVY5"/>
<evidence type="ECO:0000313" key="2">
    <source>
        <dbReference type="Proteomes" id="UP000270296"/>
    </source>
</evidence>
<keyword evidence="2" id="KW-1185">Reference proteome</keyword>
<evidence type="ECO:0000313" key="3">
    <source>
        <dbReference type="WBParaSite" id="SBAD_0000807501-mRNA-1"/>
    </source>
</evidence>
<reference evidence="1 2" key="2">
    <citation type="submission" date="2018-11" db="EMBL/GenBank/DDBJ databases">
        <authorList>
            <consortium name="Pathogen Informatics"/>
        </authorList>
    </citation>
    <scope>NUCLEOTIDE SEQUENCE [LARGE SCALE GENOMIC DNA]</scope>
</reference>
<dbReference type="WBParaSite" id="SBAD_0000807501-mRNA-1">
    <property type="protein sequence ID" value="SBAD_0000807501-mRNA-1"/>
    <property type="gene ID" value="SBAD_0000807501"/>
</dbReference>
<gene>
    <name evidence="1" type="ORF">SBAD_LOCUS7782</name>
</gene>
<protein>
    <submittedName>
        <fullName evidence="1 3">Uncharacterized protein</fullName>
    </submittedName>
</protein>
<name>A0A183IVY5_9BILA</name>
<sequence>MTQGTTERRKEYFTFSGHTSIATCRAKQLQCCGPDAQRSIIAASLRQGQLEEASQLSHSDGTATAMATPERFFRRSEAEESRIGSRIAVAAAAELS</sequence>
<reference evidence="3" key="1">
    <citation type="submission" date="2016-06" db="UniProtKB">
        <authorList>
            <consortium name="WormBaseParasite"/>
        </authorList>
    </citation>
    <scope>IDENTIFICATION</scope>
</reference>
<accession>A0A183IVY5</accession>
<evidence type="ECO:0000313" key="1">
    <source>
        <dbReference type="EMBL" id="VDP14272.1"/>
    </source>
</evidence>
<dbReference type="EMBL" id="UZAM01010937">
    <property type="protein sequence ID" value="VDP14272.1"/>
    <property type="molecule type" value="Genomic_DNA"/>
</dbReference>
<dbReference type="Proteomes" id="UP000270296">
    <property type="component" value="Unassembled WGS sequence"/>
</dbReference>
<organism evidence="3">
    <name type="scientific">Soboliphyme baturini</name>
    <dbReference type="NCBI Taxonomy" id="241478"/>
    <lineage>
        <taxon>Eukaryota</taxon>
        <taxon>Metazoa</taxon>
        <taxon>Ecdysozoa</taxon>
        <taxon>Nematoda</taxon>
        <taxon>Enoplea</taxon>
        <taxon>Dorylaimia</taxon>
        <taxon>Dioctophymatida</taxon>
        <taxon>Dioctophymatoidea</taxon>
        <taxon>Soboliphymatidae</taxon>
        <taxon>Soboliphyme</taxon>
    </lineage>
</organism>